<evidence type="ECO:0000313" key="2">
    <source>
        <dbReference type="Proteomes" id="UP001548189"/>
    </source>
</evidence>
<protein>
    <submittedName>
        <fullName evidence="1">Uncharacterized protein</fullName>
    </submittedName>
</protein>
<accession>A0ABV2BRC9</accession>
<organism evidence="1 2">
    <name type="scientific">Aliikangiella maris</name>
    <dbReference type="NCBI Taxonomy" id="3162458"/>
    <lineage>
        <taxon>Bacteria</taxon>
        <taxon>Pseudomonadati</taxon>
        <taxon>Pseudomonadota</taxon>
        <taxon>Gammaproteobacteria</taxon>
        <taxon>Oceanospirillales</taxon>
        <taxon>Pleioneaceae</taxon>
        <taxon>Aliikangiella</taxon>
    </lineage>
</organism>
<dbReference type="EMBL" id="JBEVCJ010000004">
    <property type="protein sequence ID" value="MET1254504.1"/>
    <property type="molecule type" value="Genomic_DNA"/>
</dbReference>
<reference evidence="1 2" key="1">
    <citation type="submission" date="2024-06" db="EMBL/GenBank/DDBJ databases">
        <authorList>
            <person name="Li F."/>
        </authorList>
    </citation>
    <scope>NUCLEOTIDE SEQUENCE [LARGE SCALE GENOMIC DNA]</scope>
    <source>
        <strain evidence="1 2">GXAS 311</strain>
    </source>
</reference>
<name>A0ABV2BRC9_9GAMM</name>
<gene>
    <name evidence="1" type="ORF">ABVT43_05135</name>
</gene>
<keyword evidence="2" id="KW-1185">Reference proteome</keyword>
<proteinExistence type="predicted"/>
<comment type="caution">
    <text evidence="1">The sequence shown here is derived from an EMBL/GenBank/DDBJ whole genome shotgun (WGS) entry which is preliminary data.</text>
</comment>
<evidence type="ECO:0000313" key="1">
    <source>
        <dbReference type="EMBL" id="MET1254504.1"/>
    </source>
</evidence>
<dbReference type="Proteomes" id="UP001548189">
    <property type="component" value="Unassembled WGS sequence"/>
</dbReference>
<sequence>MKVVAVNRMKEAQVRYPAAHNHLNGWLQILSNSDFYSEQDLRETFGDMRGFNYQYKFPIPETTLLVHTLINFESQVAYIEEIKPGNH</sequence>